<protein>
    <submittedName>
        <fullName evidence="1">Unannotated protein</fullName>
    </submittedName>
</protein>
<proteinExistence type="predicted"/>
<dbReference type="AlphaFoldDB" id="A0A6J6QG88"/>
<dbReference type="EMBL" id="CAEZXP010000010">
    <property type="protein sequence ID" value="CAB4710307.1"/>
    <property type="molecule type" value="Genomic_DNA"/>
</dbReference>
<sequence>MRRTICWVGAVVAALIAFPTTWDNLSGAHVRLDREAVQVAPGVHEQLDLALVASWAEQVGPTDRWWIVLPADRPEGLTTRGAVYRAYATFALLPAVPAASIADATVVLRPEELP</sequence>
<gene>
    <name evidence="1" type="ORF">UFOPK2399_01955</name>
</gene>
<reference evidence="1" key="1">
    <citation type="submission" date="2020-05" db="EMBL/GenBank/DDBJ databases">
        <authorList>
            <person name="Chiriac C."/>
            <person name="Salcher M."/>
            <person name="Ghai R."/>
            <person name="Kavagutti S V."/>
        </authorList>
    </citation>
    <scope>NUCLEOTIDE SEQUENCE</scope>
</reference>
<evidence type="ECO:0000313" key="1">
    <source>
        <dbReference type="EMBL" id="CAB4710307.1"/>
    </source>
</evidence>
<name>A0A6J6QG88_9ZZZZ</name>
<accession>A0A6J6QG88</accession>
<organism evidence="1">
    <name type="scientific">freshwater metagenome</name>
    <dbReference type="NCBI Taxonomy" id="449393"/>
    <lineage>
        <taxon>unclassified sequences</taxon>
        <taxon>metagenomes</taxon>
        <taxon>ecological metagenomes</taxon>
    </lineage>
</organism>